<dbReference type="Proteomes" id="UP000006843">
    <property type="component" value="Chromosome I"/>
</dbReference>
<evidence type="ECO:0000313" key="1">
    <source>
        <dbReference type="EMBL" id="CAI85531.1"/>
    </source>
</evidence>
<organism evidence="1 2">
    <name type="scientific">Pseudoalteromonas translucida (strain TAC 125)</name>
    <dbReference type="NCBI Taxonomy" id="326442"/>
    <lineage>
        <taxon>Bacteria</taxon>
        <taxon>Pseudomonadati</taxon>
        <taxon>Pseudomonadota</taxon>
        <taxon>Gammaproteobacteria</taxon>
        <taxon>Alteromonadales</taxon>
        <taxon>Pseudoalteromonadaceae</taxon>
        <taxon>Pseudoalteromonas</taxon>
    </lineage>
</organism>
<protein>
    <submittedName>
        <fullName evidence="1">Orphan protein</fullName>
    </submittedName>
</protein>
<dbReference type="KEGG" id="pha:PSHAa0433"/>
<dbReference type="HOGENOM" id="CLU_2685011_0_0_6"/>
<keyword evidence="2" id="KW-1185">Reference proteome</keyword>
<reference evidence="1 2" key="1">
    <citation type="journal article" date="2005" name="Genome Res.">
        <title>Coping with cold: the genome of the versatile marine Antarctica bacterium Pseudoalteromonas haloplanktis TAC125.</title>
        <authorList>
            <person name="Medigue C."/>
            <person name="Krin E."/>
            <person name="Pascal G."/>
            <person name="Barbe V."/>
            <person name="Bernsel A."/>
            <person name="Bertin P."/>
            <person name="Cheung F."/>
            <person name="Cruveiller S."/>
            <person name="Damico S."/>
            <person name="Duilio A."/>
            <person name="Fang G."/>
            <person name="Feller G."/>
            <person name="Mangenot S."/>
            <person name="Marino G."/>
            <person name="Nilsson J."/>
            <person name="Parilli E."/>
            <person name="Rocha E."/>
            <person name="Rouy Z."/>
            <person name="Sekowska A."/>
            <person name="Tutino M.L."/>
            <person name="Vallenet D."/>
            <person name="von Heijne G."/>
            <person name="Danchin A."/>
        </authorList>
    </citation>
    <scope>NUCLEOTIDE SEQUENCE [LARGE SCALE GENOMIC DNA]</scope>
    <source>
        <strain evidence="2">TAC 125</strain>
    </source>
</reference>
<gene>
    <name evidence="1" type="ordered locus">PSHAa0433</name>
</gene>
<dbReference type="EMBL" id="CR954246">
    <property type="protein sequence ID" value="CAI85531.1"/>
    <property type="molecule type" value="Genomic_DNA"/>
</dbReference>
<proteinExistence type="predicted"/>
<sequence length="74" mass="7773">MSVSVLFFKYYKGMLRMTIMNSKAQLTVNTIVAVGSAENGIGTVGFMTSNASTIANLSFDAGDSLPKSSSAITK</sequence>
<name>Q3IEG7_PSET1</name>
<dbReference type="AlphaFoldDB" id="Q3IEG7"/>
<evidence type="ECO:0000313" key="2">
    <source>
        <dbReference type="Proteomes" id="UP000006843"/>
    </source>
</evidence>
<accession>Q3IEG7</accession>